<evidence type="ECO:0000256" key="1">
    <source>
        <dbReference type="ARBA" id="ARBA00001962"/>
    </source>
</evidence>
<dbReference type="SUPFAM" id="SSF56281">
    <property type="entry name" value="Metallo-hydrolase/oxidoreductase"/>
    <property type="match status" value="1"/>
</dbReference>
<dbReference type="InterPro" id="IPR045761">
    <property type="entry name" value="ODP_dom"/>
</dbReference>
<comment type="caution">
    <text evidence="9">The sequence shown here is derived from an EMBL/GenBank/DDBJ whole genome shotgun (WGS) entry which is preliminary data.</text>
</comment>
<feature type="domain" description="Flavodoxin-like" evidence="8">
    <location>
        <begin position="344"/>
        <end position="532"/>
    </location>
</feature>
<evidence type="ECO:0000256" key="3">
    <source>
        <dbReference type="ARBA" id="ARBA00022448"/>
    </source>
</evidence>
<evidence type="ECO:0000256" key="6">
    <source>
        <dbReference type="ARBA" id="ARBA00023004"/>
    </source>
</evidence>
<dbReference type="SMART" id="SM00849">
    <property type="entry name" value="Lactamase_B"/>
    <property type="match status" value="1"/>
</dbReference>
<dbReference type="SUPFAM" id="SSF50475">
    <property type="entry name" value="FMN-binding split barrel"/>
    <property type="match status" value="1"/>
</dbReference>
<dbReference type="Pfam" id="PF19583">
    <property type="entry name" value="ODP"/>
    <property type="match status" value="1"/>
</dbReference>
<keyword evidence="6" id="KW-0408">Iron</keyword>
<proteinExistence type="inferred from homology"/>
<dbReference type="CDD" id="cd07709">
    <property type="entry name" value="flavodiiron_proteins_MBL-fold"/>
    <property type="match status" value="1"/>
</dbReference>
<evidence type="ECO:0000313" key="10">
    <source>
        <dbReference type="Proteomes" id="UP000822688"/>
    </source>
</evidence>
<dbReference type="Gene3D" id="3.40.50.360">
    <property type="match status" value="1"/>
</dbReference>
<dbReference type="EMBL" id="CM026422">
    <property type="protein sequence ID" value="KAG0587056.1"/>
    <property type="molecule type" value="Genomic_DNA"/>
</dbReference>
<evidence type="ECO:0000313" key="9">
    <source>
        <dbReference type="EMBL" id="KAG0587056.1"/>
    </source>
</evidence>
<comment type="similarity">
    <text evidence="2">In the C-terminal section; belongs to the flavodoxin reductase family.</text>
</comment>
<comment type="cofactor">
    <cofactor evidence="1">
        <name>Fe cation</name>
        <dbReference type="ChEBI" id="CHEBI:24875"/>
    </cofactor>
</comment>
<evidence type="ECO:0000256" key="2">
    <source>
        <dbReference type="ARBA" id="ARBA00006098"/>
    </source>
</evidence>
<keyword evidence="4" id="KW-0479">Metal-binding</keyword>
<keyword evidence="5" id="KW-0249">Electron transport</keyword>
<dbReference type="InterPro" id="IPR002563">
    <property type="entry name" value="Flavin_Rdtase-like_dom"/>
</dbReference>
<name>A0A8T0IW46_CERPU</name>
<organism evidence="9 10">
    <name type="scientific">Ceratodon purpureus</name>
    <name type="common">Fire moss</name>
    <name type="synonym">Dicranum purpureum</name>
    <dbReference type="NCBI Taxonomy" id="3225"/>
    <lineage>
        <taxon>Eukaryota</taxon>
        <taxon>Viridiplantae</taxon>
        <taxon>Streptophyta</taxon>
        <taxon>Embryophyta</taxon>
        <taxon>Bryophyta</taxon>
        <taxon>Bryophytina</taxon>
        <taxon>Bryopsida</taxon>
        <taxon>Dicranidae</taxon>
        <taxon>Pseudoditrichales</taxon>
        <taxon>Ditrichaceae</taxon>
        <taxon>Ceratodon</taxon>
    </lineage>
</organism>
<comment type="function">
    <text evidence="7">Mediates electron transfer from NADH to oxygen, reducing it to water. This modular protein has 3 redox cofactors, in other organisms the same activity requires 2 or 3 proteins.</text>
</comment>
<dbReference type="InterPro" id="IPR051285">
    <property type="entry name" value="NADH_oxidoreductase_modular"/>
</dbReference>
<dbReference type="Gene3D" id="2.30.110.10">
    <property type="entry name" value="Electron Transport, Fmn-binding Protein, Chain A"/>
    <property type="match status" value="1"/>
</dbReference>
<dbReference type="InterPro" id="IPR036866">
    <property type="entry name" value="RibonucZ/Hydroxyglut_hydro"/>
</dbReference>
<evidence type="ECO:0000256" key="4">
    <source>
        <dbReference type="ARBA" id="ARBA00022723"/>
    </source>
</evidence>
<sequence length="651" mass="71068">MSMAGVMAGAVPVAVGSVCELQGGVAKHGAGSTDVNVRSSFVPAFRHGFVAGRVSSCERVSVGSGLRAQAASVAEAPKVSQMVKWQETKRIQTQSVVIGPETKTIRSLDWDRDRFDIEFGLQNGTTYNSYVIEADKLTVIDASHEKFRELYLAALKNEIDPSNIEYIVCNHTEPDHSGLVPDLLELAPNATVVGSKVCIQFLQNLVFRPFKTKIVKGGDTLDLGNGHVLEFVIAPNLHWPDTMFTLDRKSGILFTCDAFGMHYCSQAVFDEDLEKLESHFRFYYDCLMRPNARSVLSALKRLSDKEFGMIAVGHGPLLRYNVADLMLKYETWSKDAQEKKLTSAAVLYVSDYGFSDRLSQALARGLTKTNTLVEMVDLNSVDSQELIECVSKVAAVVIMAPPSQGPANAAVTTLVTAIKNKQPLLIAESYGGDDEPVDTLVGRFMGTGNLATLPPIRVKETPTESTYQLFEEAGTDLGQQLTQKKVIEAKKLNMPVDVAKAIGRISGGLYVVTAQKGVSRSAMIASWVSQASFKPLGITIAVAKDRAIESLMQVGDTFVLNCLEEGKYASLMKHFLKRFPAGADRFEGVEVTTGQNGSPILINALAYMECEVKSRLEVADHWIVYAEVTDGNVSNPDGKTAAHHRKIGNYY</sequence>
<reference evidence="9" key="1">
    <citation type="submission" date="2020-06" db="EMBL/GenBank/DDBJ databases">
        <title>WGS assembly of Ceratodon purpureus strain R40.</title>
        <authorList>
            <person name="Carey S.B."/>
            <person name="Jenkins J."/>
            <person name="Shu S."/>
            <person name="Lovell J.T."/>
            <person name="Sreedasyam A."/>
            <person name="Maumus F."/>
            <person name="Tiley G.P."/>
            <person name="Fernandez-Pozo N."/>
            <person name="Barry K."/>
            <person name="Chen C."/>
            <person name="Wang M."/>
            <person name="Lipzen A."/>
            <person name="Daum C."/>
            <person name="Saski C.A."/>
            <person name="Payton A.C."/>
            <person name="Mcbreen J.C."/>
            <person name="Conrad R.E."/>
            <person name="Kollar L.M."/>
            <person name="Olsson S."/>
            <person name="Huttunen S."/>
            <person name="Landis J.B."/>
            <person name="Wickett N.J."/>
            <person name="Johnson M.G."/>
            <person name="Rensing S.A."/>
            <person name="Grimwood J."/>
            <person name="Schmutz J."/>
            <person name="Mcdaniel S.F."/>
        </authorList>
    </citation>
    <scope>NUCLEOTIDE SEQUENCE</scope>
    <source>
        <strain evidence="9">R40</strain>
    </source>
</reference>
<dbReference type="SUPFAM" id="SSF52218">
    <property type="entry name" value="Flavoproteins"/>
    <property type="match status" value="1"/>
</dbReference>
<dbReference type="Gene3D" id="3.60.15.10">
    <property type="entry name" value="Ribonuclease Z/Hydroxyacylglutathione hydrolase-like"/>
    <property type="match status" value="1"/>
</dbReference>
<keyword evidence="3" id="KW-0813">Transport</keyword>
<dbReference type="AlphaFoldDB" id="A0A8T0IW46"/>
<evidence type="ECO:0000256" key="7">
    <source>
        <dbReference type="ARBA" id="ARBA00025633"/>
    </source>
</evidence>
<dbReference type="GO" id="GO:0046872">
    <property type="term" value="F:metal ion binding"/>
    <property type="evidence" value="ECO:0007669"/>
    <property type="project" value="UniProtKB-KW"/>
</dbReference>
<dbReference type="PANTHER" id="PTHR32145">
    <property type="entry name" value="DIFLAVIN FLAVOPROTEIN A 2-RELATED"/>
    <property type="match status" value="1"/>
</dbReference>
<dbReference type="Pfam" id="PF01613">
    <property type="entry name" value="Flavin_Reduct"/>
    <property type="match status" value="1"/>
</dbReference>
<dbReference type="Proteomes" id="UP000822688">
    <property type="component" value="Chromosome 2"/>
</dbReference>
<dbReference type="GO" id="GO:0010181">
    <property type="term" value="F:FMN binding"/>
    <property type="evidence" value="ECO:0007669"/>
    <property type="project" value="InterPro"/>
</dbReference>
<dbReference type="SMART" id="SM00903">
    <property type="entry name" value="Flavin_Reduct"/>
    <property type="match status" value="1"/>
</dbReference>
<dbReference type="InterPro" id="IPR029039">
    <property type="entry name" value="Flavoprotein-like_sf"/>
</dbReference>
<evidence type="ECO:0000256" key="5">
    <source>
        <dbReference type="ARBA" id="ARBA00022982"/>
    </source>
</evidence>
<dbReference type="PANTHER" id="PTHR32145:SF11">
    <property type="entry name" value="DIFLAVIN FLAVOPROTEIN A 2-RELATED"/>
    <property type="match status" value="1"/>
</dbReference>
<dbReference type="PROSITE" id="PS50902">
    <property type="entry name" value="FLAVODOXIN_LIKE"/>
    <property type="match status" value="1"/>
</dbReference>
<protein>
    <recommendedName>
        <fullName evidence="8">Flavodoxin-like domain-containing protein</fullName>
    </recommendedName>
</protein>
<keyword evidence="10" id="KW-1185">Reference proteome</keyword>
<dbReference type="InterPro" id="IPR012349">
    <property type="entry name" value="Split_barrel_FMN-bd"/>
</dbReference>
<evidence type="ECO:0000259" key="8">
    <source>
        <dbReference type="PROSITE" id="PS50902"/>
    </source>
</evidence>
<accession>A0A8T0IW46</accession>
<gene>
    <name evidence="9" type="ORF">KC19_2G137700</name>
</gene>
<dbReference type="InterPro" id="IPR001279">
    <property type="entry name" value="Metallo-B-lactamas"/>
</dbReference>
<dbReference type="InterPro" id="IPR008254">
    <property type="entry name" value="Flavodoxin/NO_synth"/>
</dbReference>